<comment type="caution">
    <text evidence="1">The sequence shown here is derived from an EMBL/GenBank/DDBJ whole genome shotgun (WGS) entry which is preliminary data.</text>
</comment>
<evidence type="ECO:0000313" key="2">
    <source>
        <dbReference type="Proteomes" id="UP000599391"/>
    </source>
</evidence>
<evidence type="ECO:0008006" key="3">
    <source>
        <dbReference type="Google" id="ProtNLM"/>
    </source>
</evidence>
<evidence type="ECO:0000313" key="1">
    <source>
        <dbReference type="EMBL" id="MBH8554276.1"/>
    </source>
</evidence>
<dbReference type="SUPFAM" id="SSF53098">
    <property type="entry name" value="Ribonuclease H-like"/>
    <property type="match status" value="1"/>
</dbReference>
<organism evidence="1 2">
    <name type="scientific">Atlanticothrix silvestris CENA357</name>
    <dbReference type="NCBI Taxonomy" id="1725252"/>
    <lineage>
        <taxon>Bacteria</taxon>
        <taxon>Bacillati</taxon>
        <taxon>Cyanobacteriota</taxon>
        <taxon>Cyanophyceae</taxon>
        <taxon>Nostocales</taxon>
        <taxon>Nodulariaceae</taxon>
        <taxon>Atlanticothrix</taxon>
        <taxon>Atlanticothrix silvestris</taxon>
    </lineage>
</organism>
<proteinExistence type="predicted"/>
<name>A0A8J7L3Z7_9CYAN</name>
<sequence>MISEQNSVHFLEKFSGRSISPEDFRLYFFLPIPYSLFPVPCSLTTQMISGIKADSYIRNAHIKSTVERIKEHEIVLMIQDTTNIDLTSHPGTSGIGYLDNTKCFGLKVHSTFAASTLREFL</sequence>
<accession>A0A8J7L3Z7</accession>
<dbReference type="EMBL" id="JAECZB010000067">
    <property type="protein sequence ID" value="MBH8554276.1"/>
    <property type="molecule type" value="Genomic_DNA"/>
</dbReference>
<dbReference type="Gene3D" id="3.90.350.10">
    <property type="entry name" value="Transposase Inhibitor Protein From Tn5, Chain A, domain 1"/>
    <property type="match status" value="1"/>
</dbReference>
<keyword evidence="2" id="KW-1185">Reference proteome</keyword>
<dbReference type="Proteomes" id="UP000599391">
    <property type="component" value="Unassembled WGS sequence"/>
</dbReference>
<reference evidence="1 2" key="1">
    <citation type="journal article" date="2021" name="Int. J. Syst. Evol. Microbiol.">
        <title>Amazonocrinis nigriterrae gen. nov., sp. nov., Atlanticothrix silvestris gen. nov., sp. nov. and Dendronalium phyllosphericum gen. nov., sp. nov., nostocacean cyanobacteria from Brazilian environments.</title>
        <authorList>
            <person name="Alvarenga D.O."/>
            <person name="Andreote A.P.D."/>
            <person name="Branco L.H.Z."/>
            <person name="Delbaje E."/>
            <person name="Cruz R.B."/>
            <person name="Varani A.M."/>
            <person name="Fiore M.F."/>
        </authorList>
    </citation>
    <scope>NUCLEOTIDE SEQUENCE [LARGE SCALE GENOMIC DNA]</scope>
    <source>
        <strain evidence="1 2">CENA357</strain>
    </source>
</reference>
<dbReference type="InterPro" id="IPR012337">
    <property type="entry name" value="RNaseH-like_sf"/>
</dbReference>
<dbReference type="AlphaFoldDB" id="A0A8J7L3Z7"/>
<protein>
    <recommendedName>
        <fullName evidence="3">Transposase</fullName>
    </recommendedName>
</protein>
<gene>
    <name evidence="1" type="ORF">I8751_18275</name>
</gene>
<dbReference type="RefSeq" id="WP_214440517.1">
    <property type="nucleotide sequence ID" value="NZ_JAECZB010000067.1"/>
</dbReference>